<accession>A0A2M6R8M5</accession>
<dbReference type="CDD" id="cd02870">
    <property type="entry name" value="PseudoU_synth_RsuA_like"/>
    <property type="match status" value="1"/>
</dbReference>
<dbReference type="SUPFAM" id="SSF55120">
    <property type="entry name" value="Pseudouridine synthase"/>
    <property type="match status" value="1"/>
</dbReference>
<dbReference type="PROSITE" id="PS50889">
    <property type="entry name" value="S4"/>
    <property type="match status" value="1"/>
</dbReference>
<evidence type="ECO:0000313" key="6">
    <source>
        <dbReference type="EMBL" id="PIS06883.1"/>
    </source>
</evidence>
<dbReference type="Proteomes" id="UP000231162">
    <property type="component" value="Unassembled WGS sequence"/>
</dbReference>
<dbReference type="Gene3D" id="3.30.70.580">
    <property type="entry name" value="Pseudouridine synthase I, catalytic domain, N-terminal subdomain"/>
    <property type="match status" value="1"/>
</dbReference>
<dbReference type="InterPro" id="IPR018496">
    <property type="entry name" value="PsdUridine_synth_RsuA/RluB_CS"/>
</dbReference>
<dbReference type="InterPro" id="IPR020094">
    <property type="entry name" value="TruA/RsuA/RluB/E/F_N"/>
</dbReference>
<comment type="caution">
    <text evidence="6">The sequence shown here is derived from an EMBL/GenBank/DDBJ whole genome shotgun (WGS) entry which is preliminary data.</text>
</comment>
<evidence type="ECO:0000313" key="7">
    <source>
        <dbReference type="Proteomes" id="UP000231162"/>
    </source>
</evidence>
<reference evidence="7" key="1">
    <citation type="submission" date="2017-09" db="EMBL/GenBank/DDBJ databases">
        <title>Depth-based differentiation of microbial function through sediment-hosted aquifers and enrichment of novel symbionts in the deep terrestrial subsurface.</title>
        <authorList>
            <person name="Probst A.J."/>
            <person name="Ladd B."/>
            <person name="Jarett J.K."/>
            <person name="Geller-Mcgrath D.E."/>
            <person name="Sieber C.M.K."/>
            <person name="Emerson J.B."/>
            <person name="Anantharaman K."/>
            <person name="Thomas B.C."/>
            <person name="Malmstrom R."/>
            <person name="Stieglmeier M."/>
            <person name="Klingl A."/>
            <person name="Woyke T."/>
            <person name="Ryan C.M."/>
            <person name="Banfield J.F."/>
        </authorList>
    </citation>
    <scope>NUCLEOTIDE SEQUENCE [LARGE SCALE GENOMIC DNA]</scope>
</reference>
<dbReference type="InterPro" id="IPR042092">
    <property type="entry name" value="PsdUridine_s_RsuA/RluB/E/F_cat"/>
</dbReference>
<dbReference type="PANTHER" id="PTHR47683">
    <property type="entry name" value="PSEUDOURIDINE SYNTHASE FAMILY PROTEIN-RELATED"/>
    <property type="match status" value="1"/>
</dbReference>
<dbReference type="InterPro" id="IPR020103">
    <property type="entry name" value="PsdUridine_synth_cat_dom_sf"/>
</dbReference>
<dbReference type="InterPro" id="IPR050343">
    <property type="entry name" value="RsuA_PseudoU_synthase"/>
</dbReference>
<protein>
    <recommendedName>
        <fullName evidence="4">Pseudouridine synthase</fullName>
        <ecNumber evidence="4">5.4.99.-</ecNumber>
    </recommendedName>
</protein>
<sequence>MQTKDLVRLQKYLAQRGFGSRRKLEIMIAGGNITVNGVKAHLGIKVTGDEDIRINGKTIEIKDVSPVVYAVNKPAGVVSTVSDEHKRKTVCDLVSSDLRLFPVGRLDIDTSGLILLTNDGDLAQRLTHPKYEVEKEYILTLAEPLSPQQIDQITSGIDDDRDSFHVDKVEITGKTSYNLVLHEGKKREIRRIMAYVGADLISLKRIRIGSLQLGTLKEGEYKELSQSELNLLSR</sequence>
<organism evidence="6 7">
    <name type="scientific">Candidatus Berkelbacteria bacterium CG10_big_fil_rev_8_21_14_0_10_43_14</name>
    <dbReference type="NCBI Taxonomy" id="1974515"/>
    <lineage>
        <taxon>Bacteria</taxon>
        <taxon>Candidatus Berkelbacteria</taxon>
    </lineage>
</organism>
<dbReference type="SMART" id="SM00363">
    <property type="entry name" value="S4"/>
    <property type="match status" value="1"/>
</dbReference>
<dbReference type="GO" id="GO:0003723">
    <property type="term" value="F:RNA binding"/>
    <property type="evidence" value="ECO:0007669"/>
    <property type="project" value="UniProtKB-KW"/>
</dbReference>
<dbReference type="GO" id="GO:0000455">
    <property type="term" value="P:enzyme-directed rRNA pseudouridine synthesis"/>
    <property type="evidence" value="ECO:0007669"/>
    <property type="project" value="UniProtKB-ARBA"/>
</dbReference>
<dbReference type="InterPro" id="IPR000748">
    <property type="entry name" value="PsdUridine_synth_RsuA/RluB/E/F"/>
</dbReference>
<evidence type="ECO:0000256" key="4">
    <source>
        <dbReference type="RuleBase" id="RU003887"/>
    </source>
</evidence>
<feature type="domain" description="RNA-binding S4" evidence="5">
    <location>
        <begin position="7"/>
        <end position="72"/>
    </location>
</feature>
<gene>
    <name evidence="6" type="ORF">COT79_02170</name>
</gene>
<evidence type="ECO:0000256" key="3">
    <source>
        <dbReference type="PROSITE-ProRule" id="PRU00182"/>
    </source>
</evidence>
<dbReference type="InterPro" id="IPR002942">
    <property type="entry name" value="S4_RNA-bd"/>
</dbReference>
<name>A0A2M6R8M5_9BACT</name>
<dbReference type="PROSITE" id="PS01149">
    <property type="entry name" value="PSI_RSU"/>
    <property type="match status" value="1"/>
</dbReference>
<evidence type="ECO:0000256" key="2">
    <source>
        <dbReference type="ARBA" id="ARBA00023235"/>
    </source>
</evidence>
<keyword evidence="2 4" id="KW-0413">Isomerase</keyword>
<dbReference type="EC" id="5.4.99.-" evidence="4"/>
<dbReference type="Gene3D" id="3.10.290.10">
    <property type="entry name" value="RNA-binding S4 domain"/>
    <property type="match status" value="1"/>
</dbReference>
<dbReference type="Gene3D" id="3.30.70.1560">
    <property type="entry name" value="Alpha-L RNA-binding motif"/>
    <property type="match status" value="1"/>
</dbReference>
<proteinExistence type="inferred from homology"/>
<keyword evidence="3" id="KW-0694">RNA-binding</keyword>
<dbReference type="SUPFAM" id="SSF55174">
    <property type="entry name" value="Alpha-L RNA-binding motif"/>
    <property type="match status" value="1"/>
</dbReference>
<dbReference type="Pfam" id="PF01479">
    <property type="entry name" value="S4"/>
    <property type="match status" value="1"/>
</dbReference>
<dbReference type="AlphaFoldDB" id="A0A2M6R8M5"/>
<dbReference type="InterPro" id="IPR036986">
    <property type="entry name" value="S4_RNA-bd_sf"/>
</dbReference>
<dbReference type="Pfam" id="PF00849">
    <property type="entry name" value="PseudoU_synth_2"/>
    <property type="match status" value="1"/>
</dbReference>
<dbReference type="FunFam" id="3.10.290.10:FF:000003">
    <property type="entry name" value="Pseudouridine synthase"/>
    <property type="match status" value="1"/>
</dbReference>
<comment type="similarity">
    <text evidence="1 4">Belongs to the pseudouridine synthase RsuA family.</text>
</comment>
<dbReference type="PANTHER" id="PTHR47683:SF2">
    <property type="entry name" value="RNA-BINDING S4 DOMAIN-CONTAINING PROTEIN"/>
    <property type="match status" value="1"/>
</dbReference>
<dbReference type="InterPro" id="IPR006145">
    <property type="entry name" value="PsdUridine_synth_RsuA/RluA"/>
</dbReference>
<dbReference type="NCBIfam" id="TIGR00093">
    <property type="entry name" value="pseudouridine synthase"/>
    <property type="match status" value="1"/>
</dbReference>
<dbReference type="GO" id="GO:0120159">
    <property type="term" value="F:rRNA pseudouridine synthase activity"/>
    <property type="evidence" value="ECO:0007669"/>
    <property type="project" value="UniProtKB-ARBA"/>
</dbReference>
<dbReference type="EMBL" id="PEZX01000030">
    <property type="protein sequence ID" value="PIS06883.1"/>
    <property type="molecule type" value="Genomic_DNA"/>
</dbReference>
<evidence type="ECO:0000259" key="5">
    <source>
        <dbReference type="SMART" id="SM00363"/>
    </source>
</evidence>
<dbReference type="CDD" id="cd00165">
    <property type="entry name" value="S4"/>
    <property type="match status" value="1"/>
</dbReference>
<evidence type="ECO:0000256" key="1">
    <source>
        <dbReference type="ARBA" id="ARBA00008348"/>
    </source>
</evidence>